<feature type="coiled-coil region" evidence="1">
    <location>
        <begin position="801"/>
        <end position="863"/>
    </location>
</feature>
<feature type="coiled-coil region" evidence="1">
    <location>
        <begin position="66"/>
        <end position="103"/>
    </location>
</feature>
<reference evidence="4 5" key="1">
    <citation type="journal article" date="2010" name="J. Bacteriol.">
        <title>Genome sequences of Pelagibaca bermudensis HTCC2601T and Maritimibacter alkaliphilus HTCC2654T, the type strains of two marine Roseobacter genera.</title>
        <authorList>
            <person name="Thrash J.C."/>
            <person name="Cho J.C."/>
            <person name="Ferriera S."/>
            <person name="Johnson J."/>
            <person name="Vergin K.L."/>
            <person name="Giovannoni S.J."/>
        </authorList>
    </citation>
    <scope>NUCLEOTIDE SEQUENCE [LARGE SCALE GENOMIC DNA]</scope>
    <source>
        <strain evidence="4 5">HTCC2654</strain>
    </source>
</reference>
<feature type="coiled-coil region" evidence="1">
    <location>
        <begin position="900"/>
        <end position="927"/>
    </location>
</feature>
<evidence type="ECO:0000256" key="2">
    <source>
        <dbReference type="SAM" id="MobiDB-lite"/>
    </source>
</evidence>
<dbReference type="HOGENOM" id="CLU_240255_0_0_5"/>
<evidence type="ECO:0000256" key="1">
    <source>
        <dbReference type="SAM" id="Coils"/>
    </source>
</evidence>
<dbReference type="OrthoDB" id="5395100at2"/>
<evidence type="ECO:0000313" key="4">
    <source>
        <dbReference type="EMBL" id="EAQ14913.1"/>
    </source>
</evidence>
<keyword evidence="1" id="KW-0175">Coiled coil</keyword>
<dbReference type="RefSeq" id="WP_008334893.1">
    <property type="nucleotide sequence ID" value="NZ_CH902578.1"/>
</dbReference>
<feature type="chain" id="PRO_5002661606" description="Peptidoglycan binding-like domain-containing protein" evidence="3">
    <location>
        <begin position="27"/>
        <end position="1721"/>
    </location>
</feature>
<accession>A3VAH2</accession>
<name>A3VAH2_9RHOB</name>
<evidence type="ECO:0000256" key="3">
    <source>
        <dbReference type="SAM" id="SignalP"/>
    </source>
</evidence>
<sequence>MIRTVGKLVVVFALWLFVVALSPATAQTDAGLAGAPIRADTFRTIDKYGTICPKCRAEQTAFHAAVDRYDAQRAEYDRLAEEVRQAADRFVRQRDEVKRLEQALADADAFWDEMRAEDAYLRDDYVPTEEAARRAIAAIDPYYDAKDALPGVRAELQAAFDALEAQRLVTVEAMGAALAAERAMFRCETQCEISELDLDERDPPPPPPEDPALIDASQVPQPENFVGIVAACAECLPLSERVNQIRSHRRSFAVDASTTYDSMVNNQRTLERVTRELAALDAQERTLYRNMAEWFKGAEPPEGSDPIDFILDEVDQRETADMLRQIAARRAQLQGDMAGLAQTIQTQFRGLLEAIANYHAHTALLEAAQKALEDCEKNCPPPPPDPADDPFTDPNYPMQDNIDPLVAKCWECQPLADALIKSLVERRSVAGDIQSVVWLIKSRRAEIERKDARLDELRAEERQMGEALRIGLDANADVSRVLSELWDIENEQTQLLQDVLAAEQEIPQYEADLAVLMARHEALSRLIEEQQAALDICEYNKCQPENGEPRISLTPPLTDPAYPIPQPFTYVATDCLSCQPIVDQINAKLLDRYVLAGRIQATAAELTRLGETLTAKQAELEAAGRELGERGMEYHGAEGDAARAAALVALDAVIDRERALQDEITGLEDLIRGKRQVLARMQTRYSEIEGEILTLSNRLADCERNCADPDEPEEDIFLAGQDPFVTTDCEPCLVLASRVNDAVGSLIGAQRDLAAAKKAEADLVEQAKARRDRLAEIDEALNGLSEIWLTTYEKPGREAEFREADDAMTALDREKSDLETEQGGEDEAAQAARDAVDAAQRRVDDLHVLITNLKAELAECEKQCQPPDEDIALDESPFVATDCPPCQTLASMLNDVIGSQISLKRQVAEGEAELERLRGQTATLESAVGDAREALDAINDALIDPANADQARDLAFDSLDAEGDVMDARNAVRDNAFAIEALVQKIAGLKAQIAMYEAQEPGLRAQLAECEQQCQPPEEGTETALPETPFVNTDCEKCLVLASMVNDAVGSRIGAERRLEDARAARAAEAAASEERQAKIAELRAKLHDNRQARLNASDMEEYEPLFDEGEALGDELLPLLFEEEDTPGKLEQMDADIAALEAEIARLVQQEADLKAQLAECERTCNDPDETAMGDEAPNPFVTTDCERCLTLASMVNDAVGTHIGAERAAQEIRDRMAGIRDEIAEKEAVRDGDGDEADKLFIDDEISILETDLEFAGFDLEKAEDRVADLARQVAALKAQLAECEQNCDPGATPEETATAPEPDPRFARTDCEPCAQIVATLNDVIGSRIGAEERLERAQSEYDRIKAADDRVQAAIDAAEEAFTQAAVEKARLERSGQDASAQQAAVDANLDRAADLSFEADDLFMALQEAEDALNEAKAALERLQADEARLRAALAECERQCGGSETAGMVPDVLLDKLQDAGCRAGGSCTFTLGVTNQSDGPYRGPLFLSETGRVDAGANGALFDGWHCSPAAGANSICLHEGEIGAGEKVGLSIPVRLPGYVAPGSENCIRVEFAVDPRKLLQLIQVGLAARGLNPGVADGLMGPRTRAAMVALGEASGQEVDPGDLEAVYRLMFGTNPSPASATEQSACIEMEVENPPRTATPRPPAQNVTSSTPGQSTPQGTPQGTPRPQVQIGIGLGFEQPRAPTEQELETGGARPGGLSIGGIGLGLSFGD</sequence>
<keyword evidence="3" id="KW-0732">Signal</keyword>
<keyword evidence="5" id="KW-1185">Reference proteome</keyword>
<feature type="coiled-coil region" evidence="1">
    <location>
        <begin position="440"/>
        <end position="467"/>
    </location>
</feature>
<comment type="caution">
    <text evidence="4">The sequence shown here is derived from an EMBL/GenBank/DDBJ whole genome shotgun (WGS) entry which is preliminary data.</text>
</comment>
<organism evidence="4 5">
    <name type="scientific">Maritimibacter alkaliphilus HTCC2654</name>
    <dbReference type="NCBI Taxonomy" id="314271"/>
    <lineage>
        <taxon>Bacteria</taxon>
        <taxon>Pseudomonadati</taxon>
        <taxon>Pseudomonadota</taxon>
        <taxon>Alphaproteobacteria</taxon>
        <taxon>Rhodobacterales</taxon>
        <taxon>Roseobacteraceae</taxon>
        <taxon>Maritimibacter</taxon>
    </lineage>
</organism>
<evidence type="ECO:0008006" key="6">
    <source>
        <dbReference type="Google" id="ProtNLM"/>
    </source>
</evidence>
<gene>
    <name evidence="4" type="ORF">RB2654_20058</name>
</gene>
<feature type="coiled-coil region" evidence="1">
    <location>
        <begin position="1404"/>
        <end position="1445"/>
    </location>
</feature>
<evidence type="ECO:0000313" key="5">
    <source>
        <dbReference type="Proteomes" id="UP000002931"/>
    </source>
</evidence>
<feature type="compositionally biased region" description="Low complexity" evidence="2">
    <location>
        <begin position="1658"/>
        <end position="1680"/>
    </location>
</feature>
<dbReference type="EMBL" id="AAMT01000001">
    <property type="protein sequence ID" value="EAQ14913.1"/>
    <property type="molecule type" value="Genomic_DNA"/>
</dbReference>
<feature type="coiled-coil region" evidence="1">
    <location>
        <begin position="1131"/>
        <end position="1165"/>
    </location>
</feature>
<feature type="coiled-coil region" evidence="1">
    <location>
        <begin position="1255"/>
        <end position="1289"/>
    </location>
</feature>
<dbReference type="Proteomes" id="UP000002931">
    <property type="component" value="Unassembled WGS sequence"/>
</dbReference>
<proteinExistence type="predicted"/>
<dbReference type="PANTHER" id="PTHR23159">
    <property type="entry name" value="CENTROSOMAL PROTEIN 2"/>
    <property type="match status" value="1"/>
</dbReference>
<feature type="region of interest" description="Disordered" evidence="2">
    <location>
        <begin position="1643"/>
        <end position="1721"/>
    </location>
</feature>
<feature type="region of interest" description="Disordered" evidence="2">
    <location>
        <begin position="195"/>
        <end position="215"/>
    </location>
</feature>
<dbReference type="PANTHER" id="PTHR23159:SF31">
    <property type="entry name" value="CENTROSOME-ASSOCIATED PROTEIN CEP250 ISOFORM X1"/>
    <property type="match status" value="1"/>
</dbReference>
<protein>
    <recommendedName>
        <fullName evidence="6">Peptidoglycan binding-like domain-containing protein</fullName>
    </recommendedName>
</protein>
<dbReference type="STRING" id="314271.RB2654_20058"/>
<feature type="signal peptide" evidence="3">
    <location>
        <begin position="1"/>
        <end position="26"/>
    </location>
</feature>
<feature type="compositionally biased region" description="Gly residues" evidence="2">
    <location>
        <begin position="1703"/>
        <end position="1721"/>
    </location>
</feature>
<feature type="coiled-coil region" evidence="1">
    <location>
        <begin position="1331"/>
        <end position="1379"/>
    </location>
</feature>
<feature type="coiled-coil region" evidence="1">
    <location>
        <begin position="678"/>
        <end position="705"/>
    </location>
</feature>
<feature type="coiled-coil region" evidence="1">
    <location>
        <begin position="263"/>
        <end position="290"/>
    </location>
</feature>